<dbReference type="PANTHER" id="PTHR11362">
    <property type="entry name" value="PHOSPHATIDYLETHANOLAMINE-BINDING PROTEIN"/>
    <property type="match status" value="1"/>
</dbReference>
<proteinExistence type="predicted"/>
<dbReference type="AlphaFoldDB" id="A0AA40B5V7"/>
<dbReference type="InterPro" id="IPR008914">
    <property type="entry name" value="PEBP"/>
</dbReference>
<dbReference type="EMBL" id="JAUIRO010000002">
    <property type="protein sequence ID" value="KAK0728265.1"/>
    <property type="molecule type" value="Genomic_DNA"/>
</dbReference>
<gene>
    <name evidence="1" type="ORF">B0T26DRAFT_621654</name>
</gene>
<evidence type="ECO:0000313" key="2">
    <source>
        <dbReference type="Proteomes" id="UP001172101"/>
    </source>
</evidence>
<feature type="non-terminal residue" evidence="1">
    <location>
        <position position="199"/>
    </location>
</feature>
<dbReference type="GeneID" id="85319353"/>
<dbReference type="GO" id="GO:0030162">
    <property type="term" value="P:regulation of proteolysis"/>
    <property type="evidence" value="ECO:0007669"/>
    <property type="project" value="TreeGrafter"/>
</dbReference>
<dbReference type="Proteomes" id="UP001172101">
    <property type="component" value="Unassembled WGS sequence"/>
</dbReference>
<dbReference type="InterPro" id="IPR036610">
    <property type="entry name" value="PEBP-like_sf"/>
</dbReference>
<dbReference type="CDD" id="cd00866">
    <property type="entry name" value="PEBP_euk"/>
    <property type="match status" value="1"/>
</dbReference>
<dbReference type="RefSeq" id="XP_060301120.1">
    <property type="nucleotide sequence ID" value="XM_060436083.1"/>
</dbReference>
<keyword evidence="2" id="KW-1185">Reference proteome</keyword>
<dbReference type="Gene3D" id="3.90.280.10">
    <property type="entry name" value="PEBP-like"/>
    <property type="match status" value="1"/>
</dbReference>
<sequence>VALVAAAAVSMARTPDGFQPGSTTDLIVDYNGITALNGAVISKEATANQPLIGTTTRLLGSSYAVLMIDLDIPTNTPPATNTLAHWIQTGLTPATAATTLNTTRGTIQAFLLENKGNTAAIAPYFGPSPPARIPLSHRYTQILVDTSSITAQGLQTLSTAVNASRVGFNAGTVLAQANLAGKVVAGNFYNVTNPGPVQA</sequence>
<comment type="caution">
    <text evidence="1">The sequence shown here is derived from an EMBL/GenBank/DDBJ whole genome shotgun (WGS) entry which is preliminary data.</text>
</comment>
<dbReference type="InterPro" id="IPR035810">
    <property type="entry name" value="PEBP_euk"/>
</dbReference>
<protein>
    <submittedName>
        <fullName evidence="1">Phosphatidylethanolamine-binding protein</fullName>
    </submittedName>
</protein>
<dbReference type="GO" id="GO:0005543">
    <property type="term" value="F:phospholipid binding"/>
    <property type="evidence" value="ECO:0007669"/>
    <property type="project" value="TreeGrafter"/>
</dbReference>
<dbReference type="GO" id="GO:0030414">
    <property type="term" value="F:peptidase inhibitor activity"/>
    <property type="evidence" value="ECO:0007669"/>
    <property type="project" value="TreeGrafter"/>
</dbReference>
<feature type="non-terminal residue" evidence="1">
    <location>
        <position position="1"/>
    </location>
</feature>
<accession>A0AA40B5V7</accession>
<name>A0AA40B5V7_9PEZI</name>
<dbReference type="GO" id="GO:0046578">
    <property type="term" value="P:regulation of Ras protein signal transduction"/>
    <property type="evidence" value="ECO:0007669"/>
    <property type="project" value="TreeGrafter"/>
</dbReference>
<evidence type="ECO:0000313" key="1">
    <source>
        <dbReference type="EMBL" id="KAK0728265.1"/>
    </source>
</evidence>
<dbReference type="PANTHER" id="PTHR11362:SF141">
    <property type="entry name" value="PHOSPHATIDYLETHANOLAMINE-BINDING PROTEIN"/>
    <property type="match status" value="1"/>
</dbReference>
<dbReference type="Pfam" id="PF01161">
    <property type="entry name" value="PBP"/>
    <property type="match status" value="1"/>
</dbReference>
<reference evidence="1" key="1">
    <citation type="submission" date="2023-06" db="EMBL/GenBank/DDBJ databases">
        <title>Genome-scale phylogeny and comparative genomics of the fungal order Sordariales.</title>
        <authorList>
            <consortium name="Lawrence Berkeley National Laboratory"/>
            <person name="Hensen N."/>
            <person name="Bonometti L."/>
            <person name="Westerberg I."/>
            <person name="Brannstrom I.O."/>
            <person name="Guillou S."/>
            <person name="Cros-Aarteil S."/>
            <person name="Calhoun S."/>
            <person name="Haridas S."/>
            <person name="Kuo A."/>
            <person name="Mondo S."/>
            <person name="Pangilinan J."/>
            <person name="Riley R."/>
            <person name="LaButti K."/>
            <person name="Andreopoulos B."/>
            <person name="Lipzen A."/>
            <person name="Chen C."/>
            <person name="Yanf M."/>
            <person name="Daum C."/>
            <person name="Ng V."/>
            <person name="Clum A."/>
            <person name="Steindorff A."/>
            <person name="Ohm R."/>
            <person name="Martin F."/>
            <person name="Silar P."/>
            <person name="Natvig D."/>
            <person name="Lalanne C."/>
            <person name="Gautier V."/>
            <person name="Ament-velasquez S.L."/>
            <person name="Kruys A."/>
            <person name="Hutchinson M.I."/>
            <person name="Powell A.J."/>
            <person name="Barry K."/>
            <person name="Miller A.N."/>
            <person name="Grigoriev I.V."/>
            <person name="Debuchy R."/>
            <person name="Gladieux P."/>
            <person name="Thoren M.H."/>
            <person name="Johannesson H."/>
        </authorList>
    </citation>
    <scope>NUCLEOTIDE SEQUENCE</scope>
    <source>
        <strain evidence="1">SMH2392-1A</strain>
    </source>
</reference>
<organism evidence="1 2">
    <name type="scientific">Lasiosphaeria miniovina</name>
    <dbReference type="NCBI Taxonomy" id="1954250"/>
    <lineage>
        <taxon>Eukaryota</taxon>
        <taxon>Fungi</taxon>
        <taxon>Dikarya</taxon>
        <taxon>Ascomycota</taxon>
        <taxon>Pezizomycotina</taxon>
        <taxon>Sordariomycetes</taxon>
        <taxon>Sordariomycetidae</taxon>
        <taxon>Sordariales</taxon>
        <taxon>Lasiosphaeriaceae</taxon>
        <taxon>Lasiosphaeria</taxon>
    </lineage>
</organism>
<dbReference type="SUPFAM" id="SSF49777">
    <property type="entry name" value="PEBP-like"/>
    <property type="match status" value="1"/>
</dbReference>